<dbReference type="Proteomes" id="UP000182125">
    <property type="component" value="Unassembled WGS sequence"/>
</dbReference>
<evidence type="ECO:0000313" key="1">
    <source>
        <dbReference type="EMBL" id="KQH82901.1"/>
    </source>
</evidence>
<dbReference type="SUPFAM" id="SSF52540">
    <property type="entry name" value="P-loop containing nucleoside triphosphate hydrolases"/>
    <property type="match status" value="1"/>
</dbReference>
<keyword evidence="2" id="KW-0067">ATP-binding</keyword>
<name>A0A0Q2QS99_9EURY</name>
<dbReference type="GO" id="GO:0004386">
    <property type="term" value="F:helicase activity"/>
    <property type="evidence" value="ECO:0007669"/>
    <property type="project" value="UniProtKB-KW"/>
</dbReference>
<accession>A0A0Q2QS99</accession>
<proteinExistence type="predicted"/>
<reference evidence="2 4" key="2">
    <citation type="submission" date="2016-10" db="EMBL/GenBank/DDBJ databases">
        <authorList>
            <person name="de Groot N.N."/>
        </authorList>
    </citation>
    <scope>NUCLEOTIDE SEQUENCE [LARGE SCALE GENOMIC DNA]</scope>
    <source>
        <strain evidence="2 4">OGL-20</strain>
    </source>
</reference>
<reference evidence="1 3" key="1">
    <citation type="submission" date="2015-08" db="EMBL/GenBank/DDBJ databases">
        <title>Thermococcus thioreducens DSM 14981 genome sequencing.</title>
        <authorList>
            <person name="Hong S.-J."/>
            <person name="Kim M.-C."/>
            <person name="Shin J.-H."/>
        </authorList>
    </citation>
    <scope>NUCLEOTIDE SEQUENCE [LARGE SCALE GENOMIC DNA]</scope>
    <source>
        <strain evidence="1 3">DSM 14981</strain>
    </source>
</reference>
<dbReference type="STRING" id="277988.SAMN05216170_0093"/>
<organism evidence="1 3">
    <name type="scientific">Thermococcus thioreducens</name>
    <dbReference type="NCBI Taxonomy" id="277988"/>
    <lineage>
        <taxon>Archaea</taxon>
        <taxon>Methanobacteriati</taxon>
        <taxon>Methanobacteriota</taxon>
        <taxon>Thermococci</taxon>
        <taxon>Thermococcales</taxon>
        <taxon>Thermococcaceae</taxon>
        <taxon>Thermococcus</taxon>
    </lineage>
</organism>
<evidence type="ECO:0000313" key="4">
    <source>
        <dbReference type="Proteomes" id="UP000182125"/>
    </source>
</evidence>
<evidence type="ECO:0000313" key="3">
    <source>
        <dbReference type="Proteomes" id="UP000051862"/>
    </source>
</evidence>
<dbReference type="Gene3D" id="3.40.50.300">
    <property type="entry name" value="P-loop containing nucleotide triphosphate hydrolases"/>
    <property type="match status" value="1"/>
</dbReference>
<dbReference type="Proteomes" id="UP000051862">
    <property type="component" value="Unassembled WGS sequence"/>
</dbReference>
<dbReference type="EMBL" id="LIXN01000004">
    <property type="protein sequence ID" value="KQH82901.1"/>
    <property type="molecule type" value="Genomic_DNA"/>
</dbReference>
<keyword evidence="2" id="KW-0378">Hydrolase</keyword>
<keyword evidence="2" id="KW-0347">Helicase</keyword>
<dbReference type="InterPro" id="IPR027417">
    <property type="entry name" value="P-loop_NTPase"/>
</dbReference>
<evidence type="ECO:0000313" key="2">
    <source>
        <dbReference type="EMBL" id="SEV81814.1"/>
    </source>
</evidence>
<dbReference type="EMBL" id="FOIW01000001">
    <property type="protein sequence ID" value="SEV81814.1"/>
    <property type="molecule type" value="Genomic_DNA"/>
</dbReference>
<keyword evidence="2" id="KW-0547">Nucleotide-binding</keyword>
<dbReference type="PATRIC" id="fig|277988.4.peg.655"/>
<dbReference type="OrthoDB" id="88329at2157"/>
<dbReference type="RefSeq" id="WP_055428874.1">
    <property type="nucleotide sequence ID" value="NZ_FOIW01000001.1"/>
</dbReference>
<dbReference type="AlphaFoldDB" id="A0A0Q2QS99"/>
<protein>
    <submittedName>
        <fullName evidence="2">Superfamily II DNA or RNA helicase</fullName>
    </submittedName>
</protein>
<gene>
    <name evidence="1" type="ORF">AMR53_03080</name>
    <name evidence="2" type="ORF">SAMN05216170_0093</name>
</gene>
<sequence>MKENPLTVLYGEAFELGVKAGLASKAYQLPDGYDVEDFEDALLEGDDTLLEMAREIAGESLPLYNYVLENGLDRDARISRIVEVFRKKQVKRALKFSIDGSLLANTDVANILSLLQMGYRTGKILGERYETFLLEAPVGYSLGYLYPDFIAFNGRTPVAIGDFKVLFGYFDADLTNVAWSVSFETYSMEELLTRVKRISGYSFKTLYNAAGKYAKVLNYARKFDRFPIEAVVVFPLGISILELGSFSAIGEYYSKLLELLEKMMPESFMEHAREILDGFYTGNAFIKYDETSGTFYFHKKSKDKGIQLRWDKRPIQQNMGHIKTPRPFYTGVMKRRLRHEKDLMKYLEEFDLIIDASDQGTGKNYVFLRYASDVVSNGGKVLFISPRLHILSETKRKLERNGIKTLLVSSSARRKLKKRKTYVETLEAPKTGTYQASRKLLRSLRTEEPGVVLATSQAFQYLNPESWKSVLKYTDLVVFDEFTNSGAGAVESTLSFLRTFSRNPRGTKVAILDASMTHPGLYVDAFKKHLSSRGMVYTPLEVLVSRVEEDPAVREFKVNSIRAVYYRIHLDFPLEYYAMGLGVHSQIPDWNAVIAGASELLGEREVNLENLLKDGKVVFYVDNRLYVDDLTEFLVERGYPTTPVHSEIGLSNEELGGNVVGTSSLAFGVNLENHDVLVFISPYPGYRHDNNAYGIELYRQVIKRLRGYEGGKKHVIFVGLTGNDENYSEGVAYLSLVGFIRNLLLNRDFHIRLPMFSGGGRFFKPSGGNMKPGESREVSFEAFMRDYYPSLKRLFMASGFSLRPVFKFEFALSEDWELPVPFRVHRITGEYVANNFTLEVLPLRVQFDHVERFQEVLADRKYRRSAELLRNLVPKIDEYLSSVKNEHELARKLEKALRPSYILAGYSSLLLVPFLYPLHVDEMPHRIESPLKRLFFGESRYTEIPVKVVEKDKGVENFGILAIHPVFGMTTGRRDVPVQEKLRMAMVEERLRKNRFYLPNVWKGHDWRK</sequence>